<dbReference type="GO" id="GO:0005975">
    <property type="term" value="P:carbohydrate metabolic process"/>
    <property type="evidence" value="ECO:0007669"/>
    <property type="project" value="InterPro"/>
</dbReference>
<dbReference type="InterPro" id="IPR048395">
    <property type="entry name" value="Glyco_hydro_31_C"/>
</dbReference>
<evidence type="ECO:0000259" key="3">
    <source>
        <dbReference type="SMART" id="SM00776"/>
    </source>
</evidence>
<dbReference type="InterPro" id="IPR013222">
    <property type="entry name" value="Glyco_hyd_98_carb-bd"/>
</dbReference>
<dbReference type="GO" id="GO:0003810">
    <property type="term" value="F:protein-glutamine gamma-glutamyltransferase activity"/>
    <property type="evidence" value="ECO:0007669"/>
    <property type="project" value="InterPro"/>
</dbReference>
<dbReference type="Gene3D" id="2.60.120.1060">
    <property type="entry name" value="NPCBM/NEW2 domain"/>
    <property type="match status" value="1"/>
</dbReference>
<dbReference type="Proteomes" id="UP000243528">
    <property type="component" value="Unassembled WGS sequence"/>
</dbReference>
<organism evidence="4 5">
    <name type="scientific">Haloactinopolyspora alba</name>
    <dbReference type="NCBI Taxonomy" id="648780"/>
    <lineage>
        <taxon>Bacteria</taxon>
        <taxon>Bacillati</taxon>
        <taxon>Actinomycetota</taxon>
        <taxon>Actinomycetes</taxon>
        <taxon>Jiangellales</taxon>
        <taxon>Jiangellaceae</taxon>
        <taxon>Haloactinopolyspora</taxon>
    </lineage>
</organism>
<feature type="region of interest" description="Disordered" evidence="2">
    <location>
        <begin position="76"/>
        <end position="109"/>
    </location>
</feature>
<dbReference type="SMART" id="SM00776">
    <property type="entry name" value="NPCBM"/>
    <property type="match status" value="1"/>
</dbReference>
<dbReference type="InterPro" id="IPR025887">
    <property type="entry name" value="Glyco_hydro_31_N_dom"/>
</dbReference>
<dbReference type="Pfam" id="PF01055">
    <property type="entry name" value="Glyco_hydro_31_2nd"/>
    <property type="match status" value="1"/>
</dbReference>
<name>A0A2P8DM34_9ACTN</name>
<dbReference type="InterPro" id="IPR000322">
    <property type="entry name" value="Glyco_hydro_31_TIM"/>
</dbReference>
<gene>
    <name evidence="4" type="ORF">CLV30_12050</name>
</gene>
<sequence>MSRARHRIFGALGAAAAVITSTLPMITTSAAADTSRLGAVDDVRTDGATTTFTSGEARLRVTFVHDDVFRVEMAPDGEFTDPASTPPEDPDAPDAPIVVGDDGGNAPTPDVVETDDAWRLTTDAAVVTVGKDPILLSAATPDGTTLFTETAPLAWDDDSTTQTLARREQEQFLGGGMQNGRFSHRGDTINVARNFNWEDGGYPNAVPWYMSSAGYGVLRNTFAPGSYAFDQPVAATHEERRFDAYYVVGDYYEALDGYTELTGRPMMPPIYGLELGDADCYNTSSDTYNGDPKPGKLVTPDAINVAEAYDEHDMPRGWMLVNDGYGCEYVDLKETGDGLREHDIQLGLWTERNLTEQEFEVGEAGVRVRKLDVAWVGEGYRHALTACEDAHAGIENNSDARGYVWMVEGWAGSQRCGVQWTGDHAGTLDAIRWQIPAIHGSGNSGMPFTAGDIDGIYGGSAESYVRDLQWKAFTPAMIAMSGWAGYDKQPWTRGEPYTSINRKYLKLRERLLPYLYTYAAEAHATGAPVNRSLILEYPDDPKTWDDTTAQQFLAGEDFLVAPVYEDADVRDGIYLPEGTWVDYWSGRTYTGPMTLDGYEAPLDTLPLFVKAGAVVPMWPEGINNHSDVAPDDRVTLDVYPWGEGSFELYEDDGVTRAYAEGASSRQDFTVTAPEGNRGDVEIVIGARKGNYEGKSDTRPYEVVAHTGTEPGAVLAGGSPLPKLHSRASYDAADTGWFYDPDEKAGVVRVKTATVSSQDTLTVTLKGTSSVGGAHPSADDGRVAIEAPAELFPGEPGEVTMSFTNATERPIPRTTLTVDAPDGWTAGEATTGLVQPGDTVERTVTVTPPAEGAAGGSTVTAVATWKSAREQLESRAGTTVTVPYGSLAEAFNVVAVTDDDNPEPGNFDGGGNSYSAQALAEAGATPGATVTTDGVDFTWPSAEPGTPNGVRTAEQVIEMRGQGTHLAFLGAEAGSEVGEFEIRYADGTVDHQSMQLPNWCCAATDAGGSTIALETSYRNTQEGPANHGTAYRVFANEIRLLPDKQVESVVLPDSSAITLFAAEFTERELPDAPAGDVWVSDLDWLSASNGWGPVERDTSNGENDAGDGTTISVDGVQHDKGLGVHAESTVSLYTGASCDRFTATVGVDDEIPDYGSVRFSVVGDGERLYRSEVLTGESAAVDVDVDVSGVNYLDLVVDGAGDGVSGDHADWASARLTC</sequence>
<dbReference type="GO" id="GO:0030246">
    <property type="term" value="F:carbohydrate binding"/>
    <property type="evidence" value="ECO:0007669"/>
    <property type="project" value="InterPro"/>
</dbReference>
<dbReference type="SUPFAM" id="SSF51445">
    <property type="entry name" value="(Trans)glycosidases"/>
    <property type="match status" value="1"/>
</dbReference>
<dbReference type="Pfam" id="PF08305">
    <property type="entry name" value="NPCBM"/>
    <property type="match status" value="1"/>
</dbReference>
<dbReference type="SUPFAM" id="SSF49309">
    <property type="entry name" value="Transglutaminase, two C-terminal domains"/>
    <property type="match status" value="1"/>
</dbReference>
<dbReference type="Gene3D" id="3.20.20.80">
    <property type="entry name" value="Glycosidases"/>
    <property type="match status" value="1"/>
</dbReference>
<dbReference type="CDD" id="cd14752">
    <property type="entry name" value="GH31_N"/>
    <property type="match status" value="1"/>
</dbReference>
<keyword evidence="5" id="KW-1185">Reference proteome</keyword>
<evidence type="ECO:0000256" key="1">
    <source>
        <dbReference type="ARBA" id="ARBA00007806"/>
    </source>
</evidence>
<dbReference type="Pfam" id="PF10633">
    <property type="entry name" value="NPCBM_assoc"/>
    <property type="match status" value="1"/>
</dbReference>
<dbReference type="AlphaFoldDB" id="A0A2P8DM34"/>
<accession>A0A2P8DM34</accession>
<dbReference type="Gene3D" id="2.60.40.10">
    <property type="entry name" value="Immunoglobulins"/>
    <property type="match status" value="1"/>
</dbReference>
<dbReference type="InterPro" id="IPR011013">
    <property type="entry name" value="Gal_mutarotase_sf_dom"/>
</dbReference>
<dbReference type="InterPro" id="IPR038637">
    <property type="entry name" value="NPCBM_sf"/>
</dbReference>
<dbReference type="CDD" id="cd06596">
    <property type="entry name" value="GH31_CPE1046"/>
    <property type="match status" value="1"/>
</dbReference>
<dbReference type="Gene3D" id="2.60.40.1180">
    <property type="entry name" value="Golgi alpha-mannosidase II"/>
    <property type="match status" value="2"/>
</dbReference>
<dbReference type="SUPFAM" id="SSF49785">
    <property type="entry name" value="Galactose-binding domain-like"/>
    <property type="match status" value="1"/>
</dbReference>
<dbReference type="InterPro" id="IPR018905">
    <property type="entry name" value="A-galactase_NEW3"/>
</dbReference>
<dbReference type="InterPro" id="IPR036238">
    <property type="entry name" value="Transglutaminase_C_sf"/>
</dbReference>
<comment type="caution">
    <text evidence="4">The sequence shown here is derived from an EMBL/GenBank/DDBJ whole genome shotgun (WGS) entry which is preliminary data.</text>
</comment>
<reference evidence="4 5" key="1">
    <citation type="submission" date="2018-03" db="EMBL/GenBank/DDBJ databases">
        <title>Genomic Encyclopedia of Archaeal and Bacterial Type Strains, Phase II (KMG-II): from individual species to whole genera.</title>
        <authorList>
            <person name="Goeker M."/>
        </authorList>
    </citation>
    <scope>NUCLEOTIDE SEQUENCE [LARGE SCALE GENOMIC DNA]</scope>
    <source>
        <strain evidence="4 5">DSM 45211</strain>
    </source>
</reference>
<evidence type="ECO:0000256" key="2">
    <source>
        <dbReference type="SAM" id="MobiDB-lite"/>
    </source>
</evidence>
<dbReference type="InterPro" id="IPR013780">
    <property type="entry name" value="Glyco_hydro_b"/>
</dbReference>
<dbReference type="Pfam" id="PF17137">
    <property type="entry name" value="DUF5110"/>
    <property type="match status" value="1"/>
</dbReference>
<dbReference type="Pfam" id="PF21365">
    <property type="entry name" value="Glyco_hydro_31_3rd"/>
    <property type="match status" value="1"/>
</dbReference>
<dbReference type="InterPro" id="IPR017853">
    <property type="entry name" value="GH"/>
</dbReference>
<protein>
    <submittedName>
        <fullName evidence="4">Uncharacterized protein DUF4968</fullName>
    </submittedName>
</protein>
<dbReference type="PANTHER" id="PTHR22762">
    <property type="entry name" value="ALPHA-GLUCOSIDASE"/>
    <property type="match status" value="1"/>
</dbReference>
<proteinExistence type="inferred from homology"/>
<dbReference type="RefSeq" id="WP_165358753.1">
    <property type="nucleotide sequence ID" value="NZ_PYGE01000020.1"/>
</dbReference>
<evidence type="ECO:0000313" key="4">
    <source>
        <dbReference type="EMBL" id="PSK98264.1"/>
    </source>
</evidence>
<dbReference type="Gene3D" id="2.60.40.1760">
    <property type="entry name" value="glycosyl hydrolase (family 31)"/>
    <property type="match status" value="1"/>
</dbReference>
<dbReference type="SUPFAM" id="SSF51011">
    <property type="entry name" value="Glycosyl hydrolase domain"/>
    <property type="match status" value="1"/>
</dbReference>
<evidence type="ECO:0000313" key="5">
    <source>
        <dbReference type="Proteomes" id="UP000243528"/>
    </source>
</evidence>
<dbReference type="GO" id="GO:0004553">
    <property type="term" value="F:hydrolase activity, hydrolyzing O-glycosyl compounds"/>
    <property type="evidence" value="ECO:0007669"/>
    <property type="project" value="InterPro"/>
</dbReference>
<comment type="similarity">
    <text evidence="1">Belongs to the glycosyl hydrolase 31 family.</text>
</comment>
<dbReference type="Pfam" id="PF13802">
    <property type="entry name" value="Gal_mutarotas_2"/>
    <property type="match status" value="1"/>
</dbReference>
<dbReference type="PANTHER" id="PTHR22762:SF120">
    <property type="entry name" value="HETEROGLYCAN GLUCOSIDASE 1"/>
    <property type="match status" value="1"/>
</dbReference>
<dbReference type="InterPro" id="IPR008979">
    <property type="entry name" value="Galactose-bd-like_sf"/>
</dbReference>
<dbReference type="EMBL" id="PYGE01000020">
    <property type="protein sequence ID" value="PSK98264.1"/>
    <property type="molecule type" value="Genomic_DNA"/>
</dbReference>
<dbReference type="SUPFAM" id="SSF74650">
    <property type="entry name" value="Galactose mutarotase-like"/>
    <property type="match status" value="1"/>
</dbReference>
<dbReference type="InterPro" id="IPR013783">
    <property type="entry name" value="Ig-like_fold"/>
</dbReference>
<dbReference type="InterPro" id="IPR033403">
    <property type="entry name" value="DUF5110"/>
</dbReference>
<feature type="domain" description="Glycosyl hydrolase family 98 putative carbohydrate-binding module" evidence="3">
    <location>
        <begin position="1072"/>
        <end position="1217"/>
    </location>
</feature>